<evidence type="ECO:0000256" key="3">
    <source>
        <dbReference type="SAM" id="Phobius"/>
    </source>
</evidence>
<dbReference type="Proteomes" id="UP000029278">
    <property type="component" value="Unassembled WGS sequence"/>
</dbReference>
<evidence type="ECO:0000313" key="5">
    <source>
        <dbReference type="EMBL" id="KFN05805.1"/>
    </source>
</evidence>
<organism evidence="5 6">
    <name type="scientific">Paenibacillus macerans</name>
    <name type="common">Bacillus macerans</name>
    <dbReference type="NCBI Taxonomy" id="44252"/>
    <lineage>
        <taxon>Bacteria</taxon>
        <taxon>Bacillati</taxon>
        <taxon>Bacillota</taxon>
        <taxon>Bacilli</taxon>
        <taxon>Bacillales</taxon>
        <taxon>Paenibacillaceae</taxon>
        <taxon>Paenibacillus</taxon>
    </lineage>
</organism>
<feature type="transmembrane region" description="Helical" evidence="3">
    <location>
        <begin position="72"/>
        <end position="93"/>
    </location>
</feature>
<dbReference type="SUPFAM" id="SSF51445">
    <property type="entry name" value="(Trans)glycosidases"/>
    <property type="match status" value="1"/>
</dbReference>
<sequence length="975" mass="106688">MSKSGKGKKTFTAWAALFLALAVGAVVTVSMASVAKTIQILLVAAVIVSVVVLVSGFMWARRNPTERKGLRRMLMALLSLGLVIVIGLDVAVYKYQVVVNQYLTKAKIDEEALAKASADSKAVTEQIEDEGIVLLENKEHALPLDMNNANEKNVNIFGQASVKMIYGGSGSGSGDESANVTIQQGLEKAGFKVNSELTEFYKAHAPAKKKTDTFNLDGGDYTLSEPATGDFSEELLKNAEQFSDVAVIVLSRSGGEGGDLPFETAEYGGSKDRHYLELSEAEEKMIDMVTSRDFAKVIVVINSSNAMELGFLENKGIDAAILIGGPGSTGNNSVGSILAGKVNPSGRLVDTYAYDVTTSPAFYNAGDFRYLNTKHKSVDKFGKESEKYHAFVNYAEGIYVGYRYYETRYVDNATGQVDEAAYRKTVQYPFGYGLSYTSFTQEITDYQTTNDKITVEVKVTNTGDTAGKDVVQLYYTPPYYEGGIEKSHVVLGAFDKTEILEPGASETVTLEIPVEDMASYDYKNEKAYVLEAGTYGIKLMKNAHETIDSRTYEVKDTIVYGGDNKRPSDQVTATNVFDDALGGLTYVSRADWEGTLPAQRTPEKEASQELVQALENKQVTDNPDDQDIVFAKHGLELEDMAGLDYNDPKWNELLEQLSVEEMAQLIGFGGYATQPVASINKPGTTDLDGPAGINALLTGINGVQFMSEVVLASTWNVDLAQKMGEALANEALVYSVTGMYAPAMNIHRTPFSGRNFEYYSEDAFLSGKMGSYVVQGAASKGVYAYIKHYALNDQETNRDGVAVWTNEQAVREIYLKPFEISVKQGKATAVMSAFNRIGTTWAGEHYGLLTTVLRDEWGFRGMVITDWDMFPHMDVDRAIRAGGDLMLTTLGDKPTKLSTDTNTGKQAMRKASHNILYTVANSKALEINAAPYPYWLLLLGLGNIILLALLTLGFYKAAHRKARKIEAVETQNQNI</sequence>
<dbReference type="GO" id="GO:0005975">
    <property type="term" value="P:carbohydrate metabolic process"/>
    <property type="evidence" value="ECO:0007669"/>
    <property type="project" value="InterPro"/>
</dbReference>
<evidence type="ECO:0000259" key="4">
    <source>
        <dbReference type="SMART" id="SM01217"/>
    </source>
</evidence>
<dbReference type="InterPro" id="IPR017853">
    <property type="entry name" value="GH"/>
</dbReference>
<dbReference type="InterPro" id="IPR026891">
    <property type="entry name" value="Fn3-like"/>
</dbReference>
<dbReference type="PANTHER" id="PTHR42715:SF10">
    <property type="entry name" value="BETA-GLUCOSIDASE"/>
    <property type="match status" value="1"/>
</dbReference>
<evidence type="ECO:0000313" key="6">
    <source>
        <dbReference type="Proteomes" id="UP000029278"/>
    </source>
</evidence>
<dbReference type="Gene3D" id="3.40.50.1700">
    <property type="entry name" value="Glycoside hydrolase family 3 C-terminal domain"/>
    <property type="match status" value="1"/>
</dbReference>
<dbReference type="Gene3D" id="2.60.40.10">
    <property type="entry name" value="Immunoglobulins"/>
    <property type="match status" value="1"/>
</dbReference>
<comment type="similarity">
    <text evidence="1">Belongs to the glycosyl hydrolase 3 family.</text>
</comment>
<dbReference type="SMART" id="SM01217">
    <property type="entry name" value="Fn3_like"/>
    <property type="match status" value="1"/>
</dbReference>
<dbReference type="Gene3D" id="3.20.20.300">
    <property type="entry name" value="Glycoside hydrolase, family 3, N-terminal domain"/>
    <property type="match status" value="1"/>
</dbReference>
<name>A0A090Z6J0_PAEMA</name>
<proteinExistence type="inferred from homology"/>
<keyword evidence="3" id="KW-0472">Membrane</keyword>
<feature type="transmembrane region" description="Helical" evidence="3">
    <location>
        <begin position="932"/>
        <end position="955"/>
    </location>
</feature>
<dbReference type="PANTHER" id="PTHR42715">
    <property type="entry name" value="BETA-GLUCOSIDASE"/>
    <property type="match status" value="1"/>
</dbReference>
<dbReference type="Pfam" id="PF00933">
    <property type="entry name" value="Glyco_hydro_3"/>
    <property type="match status" value="1"/>
</dbReference>
<gene>
    <name evidence="5" type="ORF">DJ90_220</name>
</gene>
<dbReference type="AlphaFoldDB" id="A0A090Z6J0"/>
<dbReference type="InterPro" id="IPR002772">
    <property type="entry name" value="Glyco_hydro_3_C"/>
</dbReference>
<feature type="domain" description="Fibronectin type III-like" evidence="4">
    <location>
        <begin position="469"/>
        <end position="543"/>
    </location>
</feature>
<dbReference type="Pfam" id="PF01915">
    <property type="entry name" value="Glyco_hydro_3_C"/>
    <property type="match status" value="1"/>
</dbReference>
<dbReference type="InterPro" id="IPR013783">
    <property type="entry name" value="Ig-like_fold"/>
</dbReference>
<dbReference type="SUPFAM" id="SSF52279">
    <property type="entry name" value="Beta-D-glucan exohydrolase, C-terminal domain"/>
    <property type="match status" value="1"/>
</dbReference>
<dbReference type="GeneID" id="77009271"/>
<dbReference type="STRING" id="44252.DJ90_220"/>
<comment type="caution">
    <text evidence="5">The sequence shown here is derived from an EMBL/GenBank/DDBJ whole genome shotgun (WGS) entry which is preliminary data.</text>
</comment>
<dbReference type="GO" id="GO:0004553">
    <property type="term" value="F:hydrolase activity, hydrolyzing O-glycosyl compounds"/>
    <property type="evidence" value="ECO:0007669"/>
    <property type="project" value="InterPro"/>
</dbReference>
<dbReference type="InterPro" id="IPR050288">
    <property type="entry name" value="Cellulose_deg_GH3"/>
</dbReference>
<protein>
    <recommendedName>
        <fullName evidence="4">Fibronectin type III-like domain-containing protein</fullName>
    </recommendedName>
</protein>
<keyword evidence="2" id="KW-0378">Hydrolase</keyword>
<dbReference type="HOGENOM" id="CLU_005235_1_1_9"/>
<dbReference type="Pfam" id="PF14310">
    <property type="entry name" value="Fn3-like"/>
    <property type="match status" value="1"/>
</dbReference>
<dbReference type="EMBL" id="JMQA01000038">
    <property type="protein sequence ID" value="KFN05805.1"/>
    <property type="molecule type" value="Genomic_DNA"/>
</dbReference>
<dbReference type="RefSeq" id="WP_240534183.1">
    <property type="nucleotide sequence ID" value="NZ_JAKOBR010000078.1"/>
</dbReference>
<dbReference type="PATRIC" id="fig|44252.3.peg.4488"/>
<dbReference type="InterPro" id="IPR036881">
    <property type="entry name" value="Glyco_hydro_3_C_sf"/>
</dbReference>
<accession>A0A090Z6J0</accession>
<feature type="transmembrane region" description="Helical" evidence="3">
    <location>
        <begin position="38"/>
        <end position="60"/>
    </location>
</feature>
<keyword evidence="3" id="KW-0812">Transmembrane</keyword>
<reference evidence="5 6" key="1">
    <citation type="submission" date="2014-04" db="EMBL/GenBank/DDBJ databases">
        <authorList>
            <person name="Bishop-Lilly K.A."/>
            <person name="Broomall S.M."/>
            <person name="Chain P.S."/>
            <person name="Chertkov O."/>
            <person name="Coyne S.R."/>
            <person name="Daligault H.E."/>
            <person name="Davenport K.W."/>
            <person name="Erkkila T."/>
            <person name="Frey K.G."/>
            <person name="Gibbons H.S."/>
            <person name="Gu W."/>
            <person name="Jaissle J."/>
            <person name="Johnson S.L."/>
            <person name="Koroleva G.I."/>
            <person name="Ladner J.T."/>
            <person name="Lo C.-C."/>
            <person name="Minogue T.D."/>
            <person name="Munk C."/>
            <person name="Palacios G.F."/>
            <person name="Redden C.L."/>
            <person name="Rosenzweig C.N."/>
            <person name="Scholz M.B."/>
            <person name="Teshima H."/>
            <person name="Xu Y."/>
        </authorList>
    </citation>
    <scope>NUCLEOTIDE SEQUENCE [LARGE SCALE GENOMIC DNA]</scope>
    <source>
        <strain evidence="5 6">8244</strain>
    </source>
</reference>
<dbReference type="InterPro" id="IPR036962">
    <property type="entry name" value="Glyco_hydro_3_N_sf"/>
</dbReference>
<feature type="transmembrane region" description="Helical" evidence="3">
    <location>
        <begin position="12"/>
        <end position="32"/>
    </location>
</feature>
<dbReference type="PRINTS" id="PR00133">
    <property type="entry name" value="GLHYDRLASE3"/>
</dbReference>
<keyword evidence="6" id="KW-1185">Reference proteome</keyword>
<evidence type="ECO:0000256" key="2">
    <source>
        <dbReference type="ARBA" id="ARBA00022801"/>
    </source>
</evidence>
<evidence type="ECO:0000256" key="1">
    <source>
        <dbReference type="ARBA" id="ARBA00005336"/>
    </source>
</evidence>
<dbReference type="InterPro" id="IPR001764">
    <property type="entry name" value="Glyco_hydro_3_N"/>
</dbReference>
<keyword evidence="3" id="KW-1133">Transmembrane helix</keyword>